<dbReference type="GO" id="GO:0005524">
    <property type="term" value="F:ATP binding"/>
    <property type="evidence" value="ECO:0007669"/>
    <property type="project" value="UniProtKB-KW"/>
</dbReference>
<gene>
    <name evidence="5" type="ORF">FYJ62_00890</name>
</gene>
<protein>
    <submittedName>
        <fullName evidence="5">ATP-binding cassette domain-containing protein</fullName>
    </submittedName>
</protein>
<evidence type="ECO:0000313" key="6">
    <source>
        <dbReference type="Proteomes" id="UP000438120"/>
    </source>
</evidence>
<proteinExistence type="predicted"/>
<dbReference type="SMART" id="SM00382">
    <property type="entry name" value="AAA"/>
    <property type="match status" value="1"/>
</dbReference>
<dbReference type="PANTHER" id="PTHR42939">
    <property type="entry name" value="ABC TRANSPORTER ATP-BINDING PROTEIN ALBC-RELATED"/>
    <property type="match status" value="1"/>
</dbReference>
<dbReference type="InterPro" id="IPR003593">
    <property type="entry name" value="AAA+_ATPase"/>
</dbReference>
<dbReference type="PANTHER" id="PTHR42939:SF1">
    <property type="entry name" value="ABC TRANSPORTER ATP-BINDING PROTEIN ALBC-RELATED"/>
    <property type="match status" value="1"/>
</dbReference>
<keyword evidence="3 5" id="KW-0067">ATP-binding</keyword>
<dbReference type="AlphaFoldDB" id="A0A6A8MDD4"/>
<evidence type="ECO:0000256" key="2">
    <source>
        <dbReference type="ARBA" id="ARBA00022741"/>
    </source>
</evidence>
<reference evidence="5 6" key="1">
    <citation type="submission" date="2019-08" db="EMBL/GenBank/DDBJ databases">
        <title>In-depth cultivation of the pig gut microbiome towards novel bacterial diversity and tailored functional studies.</title>
        <authorList>
            <person name="Wylensek D."/>
            <person name="Hitch T.C.A."/>
            <person name="Clavel T."/>
        </authorList>
    </citation>
    <scope>NUCLEOTIDE SEQUENCE [LARGE SCALE GENOMIC DNA]</scope>
    <source>
        <strain evidence="5 6">Bifido-178-WT-2B</strain>
    </source>
</reference>
<dbReference type="OrthoDB" id="9804819at2"/>
<dbReference type="EMBL" id="VUMX01000001">
    <property type="protein sequence ID" value="MST86239.1"/>
    <property type="molecule type" value="Genomic_DNA"/>
</dbReference>
<sequence length="200" mass="22628">MLKVSHVKKSFKKLAVLKDISLETQDGELIHISGVNGCGKSTLFKIIVGILKADSGEIHTDKDDYLGALIENPGFIEYETAWDNLIFLGHFNHRFQPEKTRDLLKAFDLDPDNPQAVGNYSVGMRQKLGITQAVMEDQNIILLDEPTRGIDKEGVQQFVNLLEQLRRENKTVIVASHDEIPGLVYDRRLRMKDGILLDEE</sequence>
<name>A0A6A8MDD4_9LACO</name>
<organism evidence="5 6">
    <name type="scientific">Lactobacillus porci</name>
    <dbReference type="NCBI Taxonomy" id="2012477"/>
    <lineage>
        <taxon>Bacteria</taxon>
        <taxon>Bacillati</taxon>
        <taxon>Bacillota</taxon>
        <taxon>Bacilli</taxon>
        <taxon>Lactobacillales</taxon>
        <taxon>Lactobacillaceae</taxon>
        <taxon>Lactobacillus</taxon>
    </lineage>
</organism>
<keyword evidence="6" id="KW-1185">Reference proteome</keyword>
<feature type="domain" description="ABC transporter" evidence="4">
    <location>
        <begin position="2"/>
        <end position="200"/>
    </location>
</feature>
<accession>A0A6A8MDD4</accession>
<evidence type="ECO:0000256" key="3">
    <source>
        <dbReference type="ARBA" id="ARBA00022840"/>
    </source>
</evidence>
<dbReference type="SUPFAM" id="SSF52540">
    <property type="entry name" value="P-loop containing nucleoside triphosphate hydrolases"/>
    <property type="match status" value="1"/>
</dbReference>
<dbReference type="Gene3D" id="3.40.50.300">
    <property type="entry name" value="P-loop containing nucleotide triphosphate hydrolases"/>
    <property type="match status" value="1"/>
</dbReference>
<comment type="caution">
    <text evidence="5">The sequence shown here is derived from an EMBL/GenBank/DDBJ whole genome shotgun (WGS) entry which is preliminary data.</text>
</comment>
<dbReference type="GO" id="GO:0016887">
    <property type="term" value="F:ATP hydrolysis activity"/>
    <property type="evidence" value="ECO:0007669"/>
    <property type="project" value="InterPro"/>
</dbReference>
<dbReference type="Pfam" id="PF00005">
    <property type="entry name" value="ABC_tran"/>
    <property type="match status" value="1"/>
</dbReference>
<dbReference type="InterPro" id="IPR051782">
    <property type="entry name" value="ABC_Transporter_VariousFunc"/>
</dbReference>
<evidence type="ECO:0000259" key="4">
    <source>
        <dbReference type="PROSITE" id="PS50893"/>
    </source>
</evidence>
<evidence type="ECO:0000256" key="1">
    <source>
        <dbReference type="ARBA" id="ARBA00022448"/>
    </source>
</evidence>
<dbReference type="InterPro" id="IPR027417">
    <property type="entry name" value="P-loop_NTPase"/>
</dbReference>
<keyword evidence="1" id="KW-0813">Transport</keyword>
<dbReference type="RefSeq" id="WP_154546892.1">
    <property type="nucleotide sequence ID" value="NZ_VUMX01000001.1"/>
</dbReference>
<dbReference type="Proteomes" id="UP000438120">
    <property type="component" value="Unassembled WGS sequence"/>
</dbReference>
<keyword evidence="2" id="KW-0547">Nucleotide-binding</keyword>
<dbReference type="InterPro" id="IPR003439">
    <property type="entry name" value="ABC_transporter-like_ATP-bd"/>
</dbReference>
<dbReference type="PROSITE" id="PS50893">
    <property type="entry name" value="ABC_TRANSPORTER_2"/>
    <property type="match status" value="1"/>
</dbReference>
<evidence type="ECO:0000313" key="5">
    <source>
        <dbReference type="EMBL" id="MST86239.1"/>
    </source>
</evidence>
<dbReference type="CDD" id="cd03230">
    <property type="entry name" value="ABC_DR_subfamily_A"/>
    <property type="match status" value="1"/>
</dbReference>